<feature type="domain" description="RanBD1" evidence="9">
    <location>
        <begin position="488"/>
        <end position="623"/>
    </location>
</feature>
<dbReference type="PANTHER" id="PTHR38697:SF1">
    <property type="entry name" value="NUCLEAR PORE COMPLEX PROTEIN SIMILAR TO S. CEREVISIAE NUP2 (EUROFUNG)"/>
    <property type="match status" value="1"/>
</dbReference>
<feature type="region of interest" description="Disordered" evidence="8">
    <location>
        <begin position="224"/>
        <end position="273"/>
    </location>
</feature>
<comment type="subcellular location">
    <subcellularLocation>
        <location evidence="1">Nucleus</location>
        <location evidence="1">Nuclear pore complex</location>
    </subcellularLocation>
</comment>
<dbReference type="InterPro" id="IPR053074">
    <property type="entry name" value="NPC_Nucleoporin"/>
</dbReference>
<feature type="compositionally biased region" description="Low complexity" evidence="8">
    <location>
        <begin position="361"/>
        <end position="377"/>
    </location>
</feature>
<evidence type="ECO:0000256" key="7">
    <source>
        <dbReference type="ARBA" id="ARBA00023242"/>
    </source>
</evidence>
<dbReference type="CDD" id="cd13170">
    <property type="entry name" value="RanBD_NUP50"/>
    <property type="match status" value="1"/>
</dbReference>
<dbReference type="PANTHER" id="PTHR38697">
    <property type="entry name" value="NUCLEAR PORE COMPLEX PROTEIN SIMILAR TO S. CEREVISIAE NUP2 (EUROFUNG)"/>
    <property type="match status" value="1"/>
</dbReference>
<organism evidence="10 11">
    <name type="scientific">Austropuccinia psidii MF-1</name>
    <dbReference type="NCBI Taxonomy" id="1389203"/>
    <lineage>
        <taxon>Eukaryota</taxon>
        <taxon>Fungi</taxon>
        <taxon>Dikarya</taxon>
        <taxon>Basidiomycota</taxon>
        <taxon>Pucciniomycotina</taxon>
        <taxon>Pucciniomycetes</taxon>
        <taxon>Pucciniales</taxon>
        <taxon>Sphaerophragmiaceae</taxon>
        <taxon>Austropuccinia</taxon>
    </lineage>
</organism>
<feature type="region of interest" description="Disordered" evidence="8">
    <location>
        <begin position="290"/>
        <end position="346"/>
    </location>
</feature>
<evidence type="ECO:0000256" key="3">
    <source>
        <dbReference type="ARBA" id="ARBA00022816"/>
    </source>
</evidence>
<reference evidence="10" key="1">
    <citation type="submission" date="2021-03" db="EMBL/GenBank/DDBJ databases">
        <title>Draft genome sequence of rust myrtle Austropuccinia psidii MF-1, a brazilian biotype.</title>
        <authorList>
            <person name="Quecine M.C."/>
            <person name="Pachon D.M.R."/>
            <person name="Bonatelli M.L."/>
            <person name="Correr F.H."/>
            <person name="Franceschini L.M."/>
            <person name="Leite T.F."/>
            <person name="Margarido G.R.A."/>
            <person name="Almeida C.A."/>
            <person name="Ferrarezi J.A."/>
            <person name="Labate C.A."/>
        </authorList>
    </citation>
    <scope>NUCLEOTIDE SEQUENCE</scope>
    <source>
        <strain evidence="10">MF-1</strain>
    </source>
</reference>
<dbReference type="EMBL" id="AVOT02012208">
    <property type="protein sequence ID" value="MBW0493746.1"/>
    <property type="molecule type" value="Genomic_DNA"/>
</dbReference>
<sequence length="623" mass="66034">MAKRQAEKQLTDRNWRDEEGDEAPISGPMRTASPQVLQKRQIRALPNKAGLSAPKTNPNFAKGFAISSPSSNSSPFSPLPHSSQSVNLAANPFNTFNGASSTGSPFGSLTNPSNLFAGLQASQPTPSPNRSSLDDNQSIKPTSNLHLGSQSKKSNEPLSSEAMTTYYASLRGLNLSVAQALEGLMEKDPFVNLSSTFDCLKTNYLKHREEIVKELRQSQAIAAQQGASLSTAPLNPTSPASPLTSSARDSSNSSNYLSFAPSPGGQAAKNSASAKSSPFAAAFLSKPSPLRFETNPITHPESAPQTSEQSDQTSTKSPPVPSVAKVAPTFTNLDPPGSSSSSLSVSSASLKPLFGNSSFGASTNPTTPPSTLTANANVNTPPKSVIGFGFGMNPGNNKINGSLFGGGFGLTKTTTESSQLKNGFNPVGFSFGTSPPTSLESSAFSSKVAATADTSSADNPPPASSTGNTAGLTTQGPTNRCTESTTDDSFPSATESSIRDTNEGEEDEDTLFEMNARIYTFTDADQADGNKQKRWIGWAVGKVKINQNKQTKRSRILARSETNKRILINFLIRADMKPKLIEPSVEFLGFNETAPQLYRVRPSTTQLGEEFLQAFQKVVDSMK</sequence>
<evidence type="ECO:0000313" key="11">
    <source>
        <dbReference type="Proteomes" id="UP000765509"/>
    </source>
</evidence>
<evidence type="ECO:0000256" key="5">
    <source>
        <dbReference type="ARBA" id="ARBA00023010"/>
    </source>
</evidence>
<feature type="compositionally biased region" description="Polar residues" evidence="8">
    <location>
        <begin position="303"/>
        <end position="312"/>
    </location>
</feature>
<dbReference type="InterPro" id="IPR015007">
    <property type="entry name" value="NUP2/50/61"/>
</dbReference>
<dbReference type="AlphaFoldDB" id="A0A9Q3D4H0"/>
<keyword evidence="2" id="KW-0813">Transport</keyword>
<keyword evidence="6" id="KW-0906">Nuclear pore complex</keyword>
<feature type="compositionally biased region" description="Basic and acidic residues" evidence="8">
    <location>
        <begin position="1"/>
        <end position="17"/>
    </location>
</feature>
<comment type="caution">
    <text evidence="10">The sequence shown here is derived from an EMBL/GenBank/DDBJ whole genome shotgun (WGS) entry which is preliminary data.</text>
</comment>
<feature type="region of interest" description="Disordered" evidence="8">
    <location>
        <begin position="452"/>
        <end position="509"/>
    </location>
</feature>
<dbReference type="GO" id="GO:0051028">
    <property type="term" value="P:mRNA transport"/>
    <property type="evidence" value="ECO:0007669"/>
    <property type="project" value="UniProtKB-KW"/>
</dbReference>
<dbReference type="Gene3D" id="2.30.29.30">
    <property type="entry name" value="Pleckstrin-homology domain (PH domain)/Phosphotyrosine-binding domain (PTB)"/>
    <property type="match status" value="1"/>
</dbReference>
<dbReference type="OrthoDB" id="185618at2759"/>
<evidence type="ECO:0000256" key="8">
    <source>
        <dbReference type="SAM" id="MobiDB-lite"/>
    </source>
</evidence>
<keyword evidence="11" id="KW-1185">Reference proteome</keyword>
<protein>
    <recommendedName>
        <fullName evidence="9">RanBD1 domain-containing protein</fullName>
    </recommendedName>
</protein>
<dbReference type="SUPFAM" id="SSF50729">
    <property type="entry name" value="PH domain-like"/>
    <property type="match status" value="1"/>
</dbReference>
<feature type="region of interest" description="Disordered" evidence="8">
    <location>
        <begin position="1"/>
        <end position="83"/>
    </location>
</feature>
<dbReference type="Pfam" id="PF00638">
    <property type="entry name" value="Ran_BP1"/>
    <property type="match status" value="1"/>
</dbReference>
<dbReference type="GO" id="GO:0005643">
    <property type="term" value="C:nuclear pore"/>
    <property type="evidence" value="ECO:0007669"/>
    <property type="project" value="UniProtKB-SubCell"/>
</dbReference>
<keyword evidence="5" id="KW-0811">Translocation</keyword>
<keyword evidence="4" id="KW-0653">Protein transport</keyword>
<dbReference type="GO" id="GO:0015031">
    <property type="term" value="P:protein transport"/>
    <property type="evidence" value="ECO:0007669"/>
    <property type="project" value="UniProtKB-KW"/>
</dbReference>
<keyword evidence="7" id="KW-0539">Nucleus</keyword>
<dbReference type="SMART" id="SM00160">
    <property type="entry name" value="RanBD"/>
    <property type="match status" value="1"/>
</dbReference>
<feature type="compositionally biased region" description="Low complexity" evidence="8">
    <location>
        <begin position="313"/>
        <end position="329"/>
    </location>
</feature>
<feature type="region of interest" description="Disordered" evidence="8">
    <location>
        <begin position="359"/>
        <end position="378"/>
    </location>
</feature>
<evidence type="ECO:0000313" key="10">
    <source>
        <dbReference type="EMBL" id="MBW0493746.1"/>
    </source>
</evidence>
<feature type="compositionally biased region" description="Polar residues" evidence="8">
    <location>
        <begin position="452"/>
        <end position="496"/>
    </location>
</feature>
<evidence type="ECO:0000256" key="6">
    <source>
        <dbReference type="ARBA" id="ARBA00023132"/>
    </source>
</evidence>
<name>A0A9Q3D4H0_9BASI</name>
<evidence type="ECO:0000256" key="2">
    <source>
        <dbReference type="ARBA" id="ARBA00022448"/>
    </source>
</evidence>
<keyword evidence="3" id="KW-0509">mRNA transport</keyword>
<evidence type="ECO:0000259" key="9">
    <source>
        <dbReference type="PROSITE" id="PS50196"/>
    </source>
</evidence>
<dbReference type="Proteomes" id="UP000765509">
    <property type="component" value="Unassembled WGS sequence"/>
</dbReference>
<feature type="compositionally biased region" description="Low complexity" evidence="8">
    <location>
        <begin position="67"/>
        <end position="83"/>
    </location>
</feature>
<evidence type="ECO:0000256" key="4">
    <source>
        <dbReference type="ARBA" id="ARBA00022927"/>
    </source>
</evidence>
<feature type="region of interest" description="Disordered" evidence="8">
    <location>
        <begin position="104"/>
        <end position="158"/>
    </location>
</feature>
<evidence type="ECO:0000256" key="1">
    <source>
        <dbReference type="ARBA" id="ARBA00004567"/>
    </source>
</evidence>
<proteinExistence type="predicted"/>
<gene>
    <name evidence="10" type="ORF">O181_033461</name>
</gene>
<dbReference type="PROSITE" id="PS50196">
    <property type="entry name" value="RANBD1"/>
    <property type="match status" value="1"/>
</dbReference>
<dbReference type="Pfam" id="PF08911">
    <property type="entry name" value="NUP50"/>
    <property type="match status" value="1"/>
</dbReference>
<accession>A0A9Q3D4H0</accession>
<dbReference type="InterPro" id="IPR000156">
    <property type="entry name" value="Ran_bind_dom"/>
</dbReference>
<dbReference type="InterPro" id="IPR011993">
    <property type="entry name" value="PH-like_dom_sf"/>
</dbReference>